<keyword evidence="4" id="KW-1185">Reference proteome</keyword>
<evidence type="ECO:0000313" key="4">
    <source>
        <dbReference type="Proteomes" id="UP000740926"/>
    </source>
</evidence>
<gene>
    <name evidence="3" type="ORF">G6F50_015461</name>
</gene>
<feature type="compositionally biased region" description="Basic and acidic residues" evidence="1">
    <location>
        <begin position="40"/>
        <end position="58"/>
    </location>
</feature>
<protein>
    <submittedName>
        <fullName evidence="3">Uncharacterized protein</fullName>
    </submittedName>
</protein>
<feature type="chain" id="PRO_5040179996" evidence="2">
    <location>
        <begin position="25"/>
        <end position="95"/>
    </location>
</feature>
<accession>A0A9P7C4F1</accession>
<dbReference type="Proteomes" id="UP000740926">
    <property type="component" value="Unassembled WGS sequence"/>
</dbReference>
<reference evidence="3 4" key="1">
    <citation type="journal article" date="2020" name="Microb. Genom.">
        <title>Genetic diversity of clinical and environmental Mucorales isolates obtained from an investigation of mucormycosis cases among solid organ transplant recipients.</title>
        <authorList>
            <person name="Nguyen M.H."/>
            <person name="Kaul D."/>
            <person name="Muto C."/>
            <person name="Cheng S.J."/>
            <person name="Richter R.A."/>
            <person name="Bruno V.M."/>
            <person name="Liu G."/>
            <person name="Beyhan S."/>
            <person name="Sundermann A.J."/>
            <person name="Mounaud S."/>
            <person name="Pasculle A.W."/>
            <person name="Nierman W.C."/>
            <person name="Driscoll E."/>
            <person name="Cumbie R."/>
            <person name="Clancy C.J."/>
            <person name="Dupont C.L."/>
        </authorList>
    </citation>
    <scope>NUCLEOTIDE SEQUENCE [LARGE SCALE GENOMIC DNA]</scope>
    <source>
        <strain evidence="3 4">GL24</strain>
    </source>
</reference>
<name>A0A9P7C4F1_9FUNG</name>
<dbReference type="EMBL" id="JAANIU010008550">
    <property type="protein sequence ID" value="KAG1534837.1"/>
    <property type="molecule type" value="Genomic_DNA"/>
</dbReference>
<proteinExistence type="predicted"/>
<sequence length="95" mass="9513">MTLSRAFPLIGGLRLTVFLAGCAGNAQTPEAADATAAKAGTDDGHGHAADSKEAKAEAAKAPADADEGVVQLTPEQIKASGIEVVAAHVPRSPPR</sequence>
<keyword evidence="2" id="KW-0732">Signal</keyword>
<evidence type="ECO:0000256" key="2">
    <source>
        <dbReference type="SAM" id="SignalP"/>
    </source>
</evidence>
<comment type="caution">
    <text evidence="3">The sequence shown here is derived from an EMBL/GenBank/DDBJ whole genome shotgun (WGS) entry which is preliminary data.</text>
</comment>
<evidence type="ECO:0000313" key="3">
    <source>
        <dbReference type="EMBL" id="KAG1534837.1"/>
    </source>
</evidence>
<evidence type="ECO:0000256" key="1">
    <source>
        <dbReference type="SAM" id="MobiDB-lite"/>
    </source>
</evidence>
<feature type="region of interest" description="Disordered" evidence="1">
    <location>
        <begin position="29"/>
        <end position="67"/>
    </location>
</feature>
<dbReference type="AlphaFoldDB" id="A0A9P7C4F1"/>
<organism evidence="3 4">
    <name type="scientific">Rhizopus delemar</name>
    <dbReference type="NCBI Taxonomy" id="936053"/>
    <lineage>
        <taxon>Eukaryota</taxon>
        <taxon>Fungi</taxon>
        <taxon>Fungi incertae sedis</taxon>
        <taxon>Mucoromycota</taxon>
        <taxon>Mucoromycotina</taxon>
        <taxon>Mucoromycetes</taxon>
        <taxon>Mucorales</taxon>
        <taxon>Mucorineae</taxon>
        <taxon>Rhizopodaceae</taxon>
        <taxon>Rhizopus</taxon>
    </lineage>
</organism>
<feature type="signal peptide" evidence="2">
    <location>
        <begin position="1"/>
        <end position="24"/>
    </location>
</feature>